<dbReference type="PANTHER" id="PTHR30487:SF0">
    <property type="entry name" value="PREPILIN LEADER PEPTIDASE_N-METHYLTRANSFERASE-RELATED"/>
    <property type="match status" value="1"/>
</dbReference>
<proteinExistence type="predicted"/>
<evidence type="ECO:0000313" key="3">
    <source>
        <dbReference type="EMBL" id="AFM14550.1"/>
    </source>
</evidence>
<evidence type="ECO:0000313" key="4">
    <source>
        <dbReference type="Proteomes" id="UP000006048"/>
    </source>
</evidence>
<protein>
    <submittedName>
        <fullName evidence="3">Type 4 prepilin peptidase 1</fullName>
        <ecNumber evidence="3">3.4.23.43</ecNumber>
    </submittedName>
</protein>
<keyword evidence="1" id="KW-1133">Transmembrane helix</keyword>
<dbReference type="EC" id="3.4.23.43" evidence="3"/>
<feature type="transmembrane region" description="Helical" evidence="1">
    <location>
        <begin position="168"/>
        <end position="188"/>
    </location>
</feature>
<keyword evidence="4" id="KW-1185">Reference proteome</keyword>
<dbReference type="PANTHER" id="PTHR30487">
    <property type="entry name" value="TYPE 4 PREPILIN-LIKE PROTEINS LEADER PEPTIDE-PROCESSING ENZYME"/>
    <property type="match status" value="1"/>
</dbReference>
<accession>I4BB93</accession>
<dbReference type="GO" id="GO:0004190">
    <property type="term" value="F:aspartic-type endopeptidase activity"/>
    <property type="evidence" value="ECO:0007669"/>
    <property type="project" value="UniProtKB-EC"/>
</dbReference>
<evidence type="ECO:0000256" key="1">
    <source>
        <dbReference type="SAM" id="Phobius"/>
    </source>
</evidence>
<dbReference type="HOGENOM" id="CLU_057101_0_1_12"/>
<dbReference type="STRING" id="869212.Turpa_3916"/>
<dbReference type="RefSeq" id="WP_014805027.1">
    <property type="nucleotide sequence ID" value="NC_018020.1"/>
</dbReference>
<feature type="transmembrane region" description="Helical" evidence="1">
    <location>
        <begin position="245"/>
        <end position="261"/>
    </location>
</feature>
<feature type="transmembrane region" description="Helical" evidence="1">
    <location>
        <begin position="200"/>
        <end position="225"/>
    </location>
</feature>
<feature type="transmembrane region" description="Helical" evidence="1">
    <location>
        <begin position="134"/>
        <end position="156"/>
    </location>
</feature>
<gene>
    <name evidence="3" type="ordered locus">Turpa_3916</name>
</gene>
<dbReference type="Proteomes" id="UP000006048">
    <property type="component" value="Chromosome"/>
</dbReference>
<dbReference type="EMBL" id="CP002959">
    <property type="protein sequence ID" value="AFM14550.1"/>
    <property type="molecule type" value="Genomic_DNA"/>
</dbReference>
<keyword evidence="1" id="KW-0812">Transmembrane</keyword>
<feature type="transmembrane region" description="Helical" evidence="1">
    <location>
        <begin position="85"/>
        <end position="102"/>
    </location>
</feature>
<feature type="transmembrane region" description="Helical" evidence="1">
    <location>
        <begin position="108"/>
        <end position="127"/>
    </location>
</feature>
<name>I4BB93_TURPD</name>
<dbReference type="Pfam" id="PF06750">
    <property type="entry name" value="A24_N_bact"/>
    <property type="match status" value="1"/>
</dbReference>
<dbReference type="InterPro" id="IPR050882">
    <property type="entry name" value="Prepilin_peptidase/N-MTase"/>
</dbReference>
<feature type="transmembrane region" description="Helical" evidence="1">
    <location>
        <begin position="6"/>
        <end position="28"/>
    </location>
</feature>
<dbReference type="GO" id="GO:0005886">
    <property type="term" value="C:plasma membrane"/>
    <property type="evidence" value="ECO:0007669"/>
    <property type="project" value="TreeGrafter"/>
</dbReference>
<dbReference type="KEGG" id="tpx:Turpa_3916"/>
<dbReference type="AlphaFoldDB" id="I4BB93"/>
<dbReference type="GO" id="GO:0006465">
    <property type="term" value="P:signal peptide processing"/>
    <property type="evidence" value="ECO:0007669"/>
    <property type="project" value="TreeGrafter"/>
</dbReference>
<dbReference type="OrthoDB" id="9789291at2"/>
<dbReference type="InterPro" id="IPR010627">
    <property type="entry name" value="Prepilin_pept_A24_N"/>
</dbReference>
<keyword evidence="1" id="KW-0472">Membrane</keyword>
<sequence length="265" mass="29635">MAVLMPVAAAVFFAVWHSFCDALAWRIYEAFYSPRRKQVADKYRFVLGGSSRCEACSAPVSIRGLVPVVGFFLVKGRCERCTRPISWRFPVFEALAAVYGLTLGLKELAPAEFVLATIVYALIWVVIATDYRVLLIPTEAILGLLITGLVGLLLIRYPQWYRFESIDLGLDLSVAFVWYALFHLLRIASGYKMGLADVRLVLALGFLLGHPLALYLPGFAAMLAIGFYLLRRYSVLIYAPSETQIPFGVFLGAGYLLLSLLRDYR</sequence>
<keyword evidence="3" id="KW-0378">Hydrolase</keyword>
<evidence type="ECO:0000259" key="2">
    <source>
        <dbReference type="Pfam" id="PF06750"/>
    </source>
</evidence>
<organism evidence="3 4">
    <name type="scientific">Turneriella parva (strain ATCC BAA-1111 / DSM 21527 / NCTC 11395 / H)</name>
    <name type="common">Leptospira parva</name>
    <dbReference type="NCBI Taxonomy" id="869212"/>
    <lineage>
        <taxon>Bacteria</taxon>
        <taxon>Pseudomonadati</taxon>
        <taxon>Spirochaetota</taxon>
        <taxon>Spirochaetia</taxon>
        <taxon>Leptospirales</taxon>
        <taxon>Leptospiraceae</taxon>
        <taxon>Turneriella</taxon>
    </lineage>
</organism>
<feature type="domain" description="Prepilin peptidase A24 N-terminal" evidence="2">
    <location>
        <begin position="14"/>
        <end position="103"/>
    </location>
</feature>
<reference evidence="3 4" key="1">
    <citation type="submission" date="2012-06" db="EMBL/GenBank/DDBJ databases">
        <title>The complete chromosome of genome of Turneriella parva DSM 21527.</title>
        <authorList>
            <consortium name="US DOE Joint Genome Institute (JGI-PGF)"/>
            <person name="Lucas S."/>
            <person name="Han J."/>
            <person name="Lapidus A."/>
            <person name="Bruce D."/>
            <person name="Goodwin L."/>
            <person name="Pitluck S."/>
            <person name="Peters L."/>
            <person name="Kyrpides N."/>
            <person name="Mavromatis K."/>
            <person name="Ivanova N."/>
            <person name="Mikhailova N."/>
            <person name="Chertkov O."/>
            <person name="Detter J.C."/>
            <person name="Tapia R."/>
            <person name="Han C."/>
            <person name="Land M."/>
            <person name="Hauser L."/>
            <person name="Markowitz V."/>
            <person name="Cheng J.-F."/>
            <person name="Hugenholtz P."/>
            <person name="Woyke T."/>
            <person name="Wu D."/>
            <person name="Gronow S."/>
            <person name="Wellnitz S."/>
            <person name="Brambilla E."/>
            <person name="Klenk H.-P."/>
            <person name="Eisen J.A."/>
        </authorList>
    </citation>
    <scope>NUCLEOTIDE SEQUENCE [LARGE SCALE GENOMIC DNA]</scope>
    <source>
        <strain evidence="4">ATCC BAA-1111 / DSM 21527 / NCTC 11395 / H</strain>
    </source>
</reference>